<dbReference type="Pfam" id="PF00583">
    <property type="entry name" value="Acetyltransf_1"/>
    <property type="match status" value="1"/>
</dbReference>
<reference evidence="5" key="1">
    <citation type="submission" date="2017-08" db="EMBL/GenBank/DDBJ databases">
        <title>A dynamic microbial community with high functional redundancy inhabits the cold, oxic subseafloor aquifer.</title>
        <authorList>
            <person name="Tully B.J."/>
            <person name="Wheat C.G."/>
            <person name="Glazer B.T."/>
            <person name="Huber J.A."/>
        </authorList>
    </citation>
    <scope>NUCLEOTIDE SEQUENCE [LARGE SCALE GENOMIC DNA]</scope>
</reference>
<comment type="caution">
    <text evidence="4">The sequence shown here is derived from an EMBL/GenBank/DDBJ whole genome shotgun (WGS) entry which is preliminary data.</text>
</comment>
<name>A0A2A4WZP6_9GAMM</name>
<dbReference type="PANTHER" id="PTHR13947">
    <property type="entry name" value="GNAT FAMILY N-ACETYLTRANSFERASE"/>
    <property type="match status" value="1"/>
</dbReference>
<sequence length="316" mass="35797">MLQLYENTGKMALGSRLKQLSEMLAEQAARVYELYEVSLDPKWFPVFYMLKSGSCLPISVIAEAIGHSHASVSKIAKEMTAAGILKSEKLEGDARVNQVCLTDKGRSLLPFFDRQTGDMEAVVEELLVQCQHNIWEAISEVEYLLQERDLFSRVRDKYAERDRENIELIEYKAEHATSFRDLNYEWINKHFEVEESDAAMLEDPEKTILATGGYIVIANYKGSVVGACALIRHDADRVELAKMAVDDSAKGKGIGYLLGQHCVDKARELNYRQVFLESNTKLIPAISLYKKLGFKRIKGEPSPYARCNIQMLLTFP</sequence>
<evidence type="ECO:0000313" key="4">
    <source>
        <dbReference type="EMBL" id="PCI75706.1"/>
    </source>
</evidence>
<dbReference type="PANTHER" id="PTHR13947:SF37">
    <property type="entry name" value="LD18367P"/>
    <property type="match status" value="1"/>
</dbReference>
<dbReference type="InterPro" id="IPR016181">
    <property type="entry name" value="Acyl_CoA_acyltransferase"/>
</dbReference>
<feature type="domain" description="HTH marR-type" evidence="2">
    <location>
        <begin position="10"/>
        <end position="160"/>
    </location>
</feature>
<dbReference type="InterPro" id="IPR050769">
    <property type="entry name" value="NAT_camello-type"/>
</dbReference>
<proteinExistence type="predicted"/>
<evidence type="ECO:0000259" key="3">
    <source>
        <dbReference type="PROSITE" id="PS51186"/>
    </source>
</evidence>
<dbReference type="AlphaFoldDB" id="A0A2A4WZP6"/>
<dbReference type="CDD" id="cd04301">
    <property type="entry name" value="NAT_SF"/>
    <property type="match status" value="1"/>
</dbReference>
<dbReference type="Gene3D" id="3.40.630.30">
    <property type="match status" value="1"/>
</dbReference>
<dbReference type="Pfam" id="PF12802">
    <property type="entry name" value="MarR_2"/>
    <property type="match status" value="1"/>
</dbReference>
<organism evidence="4 5">
    <name type="scientific">SAR86 cluster bacterium</name>
    <dbReference type="NCBI Taxonomy" id="2030880"/>
    <lineage>
        <taxon>Bacteria</taxon>
        <taxon>Pseudomonadati</taxon>
        <taxon>Pseudomonadota</taxon>
        <taxon>Gammaproteobacteria</taxon>
        <taxon>SAR86 cluster</taxon>
    </lineage>
</organism>
<dbReference type="InterPro" id="IPR036390">
    <property type="entry name" value="WH_DNA-bd_sf"/>
</dbReference>
<protein>
    <submittedName>
        <fullName evidence="4">MarR family transcriptional regulator</fullName>
    </submittedName>
</protein>
<dbReference type="EMBL" id="NVUL01000069">
    <property type="protein sequence ID" value="PCI75706.1"/>
    <property type="molecule type" value="Genomic_DNA"/>
</dbReference>
<dbReference type="SUPFAM" id="SSF55729">
    <property type="entry name" value="Acyl-CoA N-acyltransferases (Nat)"/>
    <property type="match status" value="1"/>
</dbReference>
<dbReference type="PROSITE" id="PS51186">
    <property type="entry name" value="GNAT"/>
    <property type="match status" value="1"/>
</dbReference>
<evidence type="ECO:0000256" key="1">
    <source>
        <dbReference type="ARBA" id="ARBA00022679"/>
    </source>
</evidence>
<feature type="domain" description="N-acetyltransferase" evidence="3">
    <location>
        <begin position="166"/>
        <end position="316"/>
    </location>
</feature>
<evidence type="ECO:0000313" key="5">
    <source>
        <dbReference type="Proteomes" id="UP000218767"/>
    </source>
</evidence>
<dbReference type="Gene3D" id="1.10.10.10">
    <property type="entry name" value="Winged helix-like DNA-binding domain superfamily/Winged helix DNA-binding domain"/>
    <property type="match status" value="1"/>
</dbReference>
<dbReference type="SUPFAM" id="SSF46785">
    <property type="entry name" value="Winged helix' DNA-binding domain"/>
    <property type="match status" value="1"/>
</dbReference>
<dbReference type="InterPro" id="IPR036388">
    <property type="entry name" value="WH-like_DNA-bd_sf"/>
</dbReference>
<dbReference type="PROSITE" id="PS50995">
    <property type="entry name" value="HTH_MARR_2"/>
    <property type="match status" value="1"/>
</dbReference>
<dbReference type="Proteomes" id="UP000218767">
    <property type="component" value="Unassembled WGS sequence"/>
</dbReference>
<gene>
    <name evidence="4" type="ORF">COB20_12245</name>
</gene>
<keyword evidence="1" id="KW-0808">Transferase</keyword>
<evidence type="ECO:0000259" key="2">
    <source>
        <dbReference type="PROSITE" id="PS50995"/>
    </source>
</evidence>
<accession>A0A2A4WZP6</accession>
<dbReference type="GO" id="GO:0003700">
    <property type="term" value="F:DNA-binding transcription factor activity"/>
    <property type="evidence" value="ECO:0007669"/>
    <property type="project" value="InterPro"/>
</dbReference>
<dbReference type="InterPro" id="IPR000835">
    <property type="entry name" value="HTH_MarR-typ"/>
</dbReference>
<dbReference type="GO" id="GO:0008080">
    <property type="term" value="F:N-acetyltransferase activity"/>
    <property type="evidence" value="ECO:0007669"/>
    <property type="project" value="InterPro"/>
</dbReference>
<dbReference type="InterPro" id="IPR000182">
    <property type="entry name" value="GNAT_dom"/>
</dbReference>